<feature type="non-terminal residue" evidence="2">
    <location>
        <position position="227"/>
    </location>
</feature>
<dbReference type="InterPro" id="IPR006145">
    <property type="entry name" value="PsdUridine_synth_RsuA/RluA"/>
</dbReference>
<evidence type="ECO:0000313" key="2">
    <source>
        <dbReference type="EMBL" id="CAK0799075.1"/>
    </source>
</evidence>
<dbReference type="CDD" id="cd02869">
    <property type="entry name" value="PseudoU_synth_RluA_like"/>
    <property type="match status" value="1"/>
</dbReference>
<dbReference type="SUPFAM" id="SSF55120">
    <property type="entry name" value="Pseudouridine synthase"/>
    <property type="match status" value="1"/>
</dbReference>
<dbReference type="EMBL" id="CAUYUJ010002072">
    <property type="protein sequence ID" value="CAK0799075.1"/>
    <property type="molecule type" value="Genomic_DNA"/>
</dbReference>
<dbReference type="InterPro" id="IPR020103">
    <property type="entry name" value="PsdUridine_synth_cat_dom_sf"/>
</dbReference>
<sequence>APGSTVLLKPPGWEVDSTQGSVVEGASPLSSFLGARAPASAVVRSAAHGFGFVHRLDTPSSGLVIQATSYEGFFDLCIQRELGRLQRDYVALCHGHVTCDLDISEPILKVRGGRSQVSPRGHPASTRLKVLAHLDREGSPLSLLGLTISTGRTHQIRCHLSHVGHPVVGDGMYGPRTDPGWCARHFLHRYRLGFRDLAGAARSAAHALPADLRAVLAGLRALRGGRE</sequence>
<accession>A0ABN9Q3N2</accession>
<dbReference type="Gene3D" id="3.30.2350.10">
    <property type="entry name" value="Pseudouridine synthase"/>
    <property type="match status" value="1"/>
</dbReference>
<feature type="non-terminal residue" evidence="2">
    <location>
        <position position="1"/>
    </location>
</feature>
<evidence type="ECO:0000259" key="1">
    <source>
        <dbReference type="Pfam" id="PF00849"/>
    </source>
</evidence>
<evidence type="ECO:0000313" key="3">
    <source>
        <dbReference type="Proteomes" id="UP001189429"/>
    </source>
</evidence>
<protein>
    <recommendedName>
        <fullName evidence="1">Pseudouridine synthase RsuA/RluA-like domain-containing protein</fullName>
    </recommendedName>
</protein>
<gene>
    <name evidence="2" type="ORF">PCOR1329_LOCUS7627</name>
</gene>
<proteinExistence type="predicted"/>
<dbReference type="PANTHER" id="PTHR21600">
    <property type="entry name" value="MITOCHONDRIAL RNA PSEUDOURIDINE SYNTHASE"/>
    <property type="match status" value="1"/>
</dbReference>
<feature type="domain" description="Pseudouridine synthase RsuA/RluA-like" evidence="1">
    <location>
        <begin position="9"/>
        <end position="162"/>
    </location>
</feature>
<dbReference type="InterPro" id="IPR050188">
    <property type="entry name" value="RluA_PseudoU_synthase"/>
</dbReference>
<name>A0ABN9Q3N2_9DINO</name>
<reference evidence="2" key="1">
    <citation type="submission" date="2023-10" db="EMBL/GenBank/DDBJ databases">
        <authorList>
            <person name="Chen Y."/>
            <person name="Shah S."/>
            <person name="Dougan E. K."/>
            <person name="Thang M."/>
            <person name="Chan C."/>
        </authorList>
    </citation>
    <scope>NUCLEOTIDE SEQUENCE [LARGE SCALE GENOMIC DNA]</scope>
</reference>
<organism evidence="2 3">
    <name type="scientific">Prorocentrum cordatum</name>
    <dbReference type="NCBI Taxonomy" id="2364126"/>
    <lineage>
        <taxon>Eukaryota</taxon>
        <taxon>Sar</taxon>
        <taxon>Alveolata</taxon>
        <taxon>Dinophyceae</taxon>
        <taxon>Prorocentrales</taxon>
        <taxon>Prorocentraceae</taxon>
        <taxon>Prorocentrum</taxon>
    </lineage>
</organism>
<dbReference type="Proteomes" id="UP001189429">
    <property type="component" value="Unassembled WGS sequence"/>
</dbReference>
<dbReference type="PANTHER" id="PTHR21600:SF92">
    <property type="entry name" value="RIBOSOMAL LARGE SUBUNIT PSEUDOURIDINE SYNTHASE C"/>
    <property type="match status" value="1"/>
</dbReference>
<keyword evidence="3" id="KW-1185">Reference proteome</keyword>
<comment type="caution">
    <text evidence="2">The sequence shown here is derived from an EMBL/GenBank/DDBJ whole genome shotgun (WGS) entry which is preliminary data.</text>
</comment>
<dbReference type="Pfam" id="PF00849">
    <property type="entry name" value="PseudoU_synth_2"/>
    <property type="match status" value="1"/>
</dbReference>